<keyword evidence="10" id="KW-1185">Reference proteome</keyword>
<dbReference type="InterPro" id="IPR011249">
    <property type="entry name" value="Metalloenz_LuxS/M16"/>
</dbReference>
<keyword evidence="1" id="KW-0479">Metal-binding</keyword>
<reference evidence="8" key="2">
    <citation type="submission" date="2024-04" db="EMBL/GenBank/DDBJ databases">
        <authorList>
            <person name="Chen Y."/>
            <person name="Shah S."/>
            <person name="Dougan E. K."/>
            <person name="Thang M."/>
            <person name="Chan C."/>
        </authorList>
    </citation>
    <scope>NUCLEOTIDE SEQUENCE [LARGE SCALE GENOMIC DNA]</scope>
</reference>
<evidence type="ECO:0000256" key="3">
    <source>
        <dbReference type="ARBA" id="ARBA00023043"/>
    </source>
</evidence>
<feature type="region of interest" description="Disordered" evidence="5">
    <location>
        <begin position="588"/>
        <end position="608"/>
    </location>
</feature>
<comment type="caution">
    <text evidence="7">The sequence shown here is derived from an EMBL/GenBank/DDBJ whole genome shotgun (WGS) entry which is preliminary data.</text>
</comment>
<dbReference type="EMBL" id="CAMXCT010000029">
    <property type="protein sequence ID" value="CAI3972709.1"/>
    <property type="molecule type" value="Genomic_DNA"/>
</dbReference>
<evidence type="ECO:0000256" key="4">
    <source>
        <dbReference type="PROSITE-ProRule" id="PRU00023"/>
    </source>
</evidence>
<dbReference type="PROSITE" id="PS50088">
    <property type="entry name" value="ANK_REPEAT"/>
    <property type="match status" value="3"/>
</dbReference>
<dbReference type="SMART" id="SM00248">
    <property type="entry name" value="ANK"/>
    <property type="match status" value="4"/>
</dbReference>
<dbReference type="SUPFAM" id="SSF63411">
    <property type="entry name" value="LuxS/MPP-like metallohydrolase"/>
    <property type="match status" value="1"/>
</dbReference>
<evidence type="ECO:0000313" key="8">
    <source>
        <dbReference type="EMBL" id="CAL1126084.1"/>
    </source>
</evidence>
<feature type="repeat" description="ANK" evidence="4">
    <location>
        <begin position="432"/>
        <end position="464"/>
    </location>
</feature>
<evidence type="ECO:0000256" key="1">
    <source>
        <dbReference type="ARBA" id="ARBA00022723"/>
    </source>
</evidence>
<evidence type="ECO:0000313" key="10">
    <source>
        <dbReference type="Proteomes" id="UP001152797"/>
    </source>
</evidence>
<dbReference type="PANTHER" id="PTHR24198">
    <property type="entry name" value="ANKYRIN REPEAT AND PROTEIN KINASE DOMAIN-CONTAINING PROTEIN"/>
    <property type="match status" value="1"/>
</dbReference>
<feature type="repeat" description="ANK" evidence="4">
    <location>
        <begin position="533"/>
        <end position="565"/>
    </location>
</feature>
<dbReference type="PROSITE" id="PS50297">
    <property type="entry name" value="ANK_REP_REGION"/>
    <property type="match status" value="3"/>
</dbReference>
<accession>A0A9P1FDD8</accession>
<protein>
    <submittedName>
        <fullName evidence="9">Insulin-degrading enzyme</fullName>
    </submittedName>
</protein>
<reference evidence="7" key="1">
    <citation type="submission" date="2022-10" db="EMBL/GenBank/DDBJ databases">
        <authorList>
            <person name="Chen Y."/>
            <person name="Dougan E. K."/>
            <person name="Chan C."/>
            <person name="Rhodes N."/>
            <person name="Thang M."/>
        </authorList>
    </citation>
    <scope>NUCLEOTIDE SEQUENCE</scope>
</reference>
<organism evidence="7">
    <name type="scientific">Cladocopium goreaui</name>
    <dbReference type="NCBI Taxonomy" id="2562237"/>
    <lineage>
        <taxon>Eukaryota</taxon>
        <taxon>Sar</taxon>
        <taxon>Alveolata</taxon>
        <taxon>Dinophyceae</taxon>
        <taxon>Suessiales</taxon>
        <taxon>Symbiodiniaceae</taxon>
        <taxon>Cladocopium</taxon>
    </lineage>
</organism>
<dbReference type="Gene3D" id="3.30.830.10">
    <property type="entry name" value="Metalloenzyme, LuxS/M16 peptidase-like"/>
    <property type="match status" value="1"/>
</dbReference>
<dbReference type="AlphaFoldDB" id="A0A9P1FDD8"/>
<name>A0A9P1FDD8_9DINO</name>
<dbReference type="Pfam" id="PF12796">
    <property type="entry name" value="Ank_2"/>
    <property type="match status" value="2"/>
</dbReference>
<dbReference type="Gene3D" id="1.25.40.20">
    <property type="entry name" value="Ankyrin repeat-containing domain"/>
    <property type="match status" value="1"/>
</dbReference>
<dbReference type="PANTHER" id="PTHR24198:SF165">
    <property type="entry name" value="ANKYRIN REPEAT-CONTAINING PROTEIN-RELATED"/>
    <property type="match status" value="1"/>
</dbReference>
<keyword evidence="2" id="KW-0677">Repeat</keyword>
<dbReference type="InterPro" id="IPR036770">
    <property type="entry name" value="Ankyrin_rpt-contain_sf"/>
</dbReference>
<dbReference type="Proteomes" id="UP001152797">
    <property type="component" value="Unassembled WGS sequence"/>
</dbReference>
<dbReference type="EMBL" id="CAMXCT020000029">
    <property type="protein sequence ID" value="CAL1126084.1"/>
    <property type="molecule type" value="Genomic_DNA"/>
</dbReference>
<keyword evidence="3 4" id="KW-0040">ANK repeat</keyword>
<dbReference type="InterPro" id="IPR054734">
    <property type="entry name" value="PqqF-like_C_4"/>
</dbReference>
<feature type="repeat" description="ANK" evidence="4">
    <location>
        <begin position="500"/>
        <end position="532"/>
    </location>
</feature>
<feature type="domain" description="Coenzyme PQQ synthesis protein F-like C-terminal lobe" evidence="6">
    <location>
        <begin position="93"/>
        <end position="191"/>
    </location>
</feature>
<evidence type="ECO:0000313" key="9">
    <source>
        <dbReference type="EMBL" id="CAL4760021.1"/>
    </source>
</evidence>
<dbReference type="EMBL" id="CAMXCT030000029">
    <property type="protein sequence ID" value="CAL4760021.1"/>
    <property type="molecule type" value="Genomic_DNA"/>
</dbReference>
<dbReference type="SUPFAM" id="SSF48403">
    <property type="entry name" value="Ankyrin repeat"/>
    <property type="match status" value="1"/>
</dbReference>
<sequence length="608" mass="67163">TAFATEALQILSVPRHSGLFGPVAGLWDRFYSFLFGGATRAGKDGARPLVLKIEKDLEVRVPNPISKDTNSATITSYQFGVPSLADRLRFSLISGIIDRPVFQILRTEHQLGYVVFGFATAHVDILEVRILVQGFRETPDVVATLIDQTVKNLTQSFHQMSPKEFEVRKDSLRCDLKKPAANLGEFAGHFWSQIWDETYCFDKMDKELKLLDNITLPSLAKVWEETTQSLETRKKMTVKLFGSNPSSGEVAIPVQKDNASALVTDLEHLDFDDTEKLLVGLIAMSVSDREIRAAHCGWVEVQGFPALAHPPNKYDFARLGGPEVKRINSQAAEDWMKAHRPCDLWHDKQKAAKVKEIKTCLLDAGEVLYLPSQWRHGTCNVGEFSAGIGYIGAIDHLPKVTWLTALDDLSGLKEALKEKDDVMEALTVKDRDGKQPLHWAAHRGHQRMVRELLKMRALASATDRHGARPVHLAAFEGHEKALRELLEVETRKSATARTDGGAEPLHLAATKGHSSVAKLLLRKRASPSARDNKGAEPLHMAAYEGHVSMVDLLLAAGAAPDAGADDGTDPAKLAWTRGHKDLAHKLNDAIPKKSTSGRKTLGPLHDEF</sequence>
<feature type="non-terminal residue" evidence="7">
    <location>
        <position position="608"/>
    </location>
</feature>
<dbReference type="Pfam" id="PF22456">
    <property type="entry name" value="PqqF-like_C_4"/>
    <property type="match status" value="1"/>
</dbReference>
<evidence type="ECO:0000256" key="2">
    <source>
        <dbReference type="ARBA" id="ARBA00022737"/>
    </source>
</evidence>
<evidence type="ECO:0000256" key="5">
    <source>
        <dbReference type="SAM" id="MobiDB-lite"/>
    </source>
</evidence>
<dbReference type="InterPro" id="IPR002110">
    <property type="entry name" value="Ankyrin_rpt"/>
</dbReference>
<proteinExistence type="predicted"/>
<dbReference type="OrthoDB" id="10264606at2759"/>
<evidence type="ECO:0000259" key="6">
    <source>
        <dbReference type="Pfam" id="PF22456"/>
    </source>
</evidence>
<gene>
    <name evidence="7" type="ORF">C1SCF055_LOCUS1270</name>
</gene>
<dbReference type="GO" id="GO:0046872">
    <property type="term" value="F:metal ion binding"/>
    <property type="evidence" value="ECO:0007669"/>
    <property type="project" value="UniProtKB-KW"/>
</dbReference>
<evidence type="ECO:0000313" key="7">
    <source>
        <dbReference type="EMBL" id="CAI3972709.1"/>
    </source>
</evidence>